<dbReference type="Proteomes" id="UP000011971">
    <property type="component" value="Unassembled WGS sequence"/>
</dbReference>
<dbReference type="InterPro" id="IPR011604">
    <property type="entry name" value="PDDEXK-like_dom_sf"/>
</dbReference>
<organism evidence="2 3">
    <name type="scientific">Brucella intermedia M86</name>
    <dbReference type="NCBI Taxonomy" id="1234597"/>
    <lineage>
        <taxon>Bacteria</taxon>
        <taxon>Pseudomonadati</taxon>
        <taxon>Pseudomonadota</taxon>
        <taxon>Alphaproteobacteria</taxon>
        <taxon>Hyphomicrobiales</taxon>
        <taxon>Brucellaceae</taxon>
        <taxon>Brucella/Ochrobactrum group</taxon>
        <taxon>Brucella</taxon>
    </lineage>
</organism>
<evidence type="ECO:0000259" key="1">
    <source>
        <dbReference type="Pfam" id="PF12684"/>
    </source>
</evidence>
<dbReference type="OrthoDB" id="3292504at2"/>
<name>M5JKI6_9HYPH</name>
<dbReference type="AlphaFoldDB" id="M5JKI6"/>
<proteinExistence type="predicted"/>
<comment type="caution">
    <text evidence="2">The sequence shown here is derived from an EMBL/GenBank/DDBJ whole genome shotgun (WGS) entry which is preliminary data.</text>
</comment>
<evidence type="ECO:0000313" key="3">
    <source>
        <dbReference type="Proteomes" id="UP000011971"/>
    </source>
</evidence>
<protein>
    <recommendedName>
        <fullName evidence="1">Putative exodeoxyribonuclease 8 PDDEXK-like domain-containing protein</fullName>
    </recommendedName>
</protein>
<dbReference type="RefSeq" id="WP_006473051.1">
    <property type="nucleotide sequence ID" value="NZ_AOGE01000073.1"/>
</dbReference>
<sequence length="337" mass="37885">MNKIIDRDSFQQVGSGTSAIVDGLAKERRWDGSQITEPGVYSMVPIETYHRETKLFNGFSVSSSGLRTILRRPLEYWYSSPYNPKAEEPEGSKALDFGKAAHMLLLGEDGFAERYALRPDKYEDNKGVWKPWSGNSHVCQAWLTEQAAAGRTVITKTEIDHIKHIAEALSNKEAIRLGILNGRIERSIFAKRNGIWLKNRPDVIPNDSGDFVDLKTAASVDDKSLSTAIYAHGYHIQAGFTRMVVREVLGDDAFTSFTFVFVEKTAPYDVRVVTLKDADIDLGEQQARIGLQVLVKCLKTGEWPGYDGHEQHMSFIEMPAWARTRVEDEIKISERAA</sequence>
<reference evidence="2 3" key="1">
    <citation type="journal article" date="2013" name="Gut Pathog.">
        <title>Draft genome of Ochrobactrum intermedium strain M86 isolated from non-ulcer dyspeptic individual from India.</title>
        <authorList>
            <person name="Kulkarni G."/>
            <person name="Dhotre D."/>
            <person name="Dharne M."/>
            <person name="Shetty S."/>
            <person name="Chowdhury S."/>
            <person name="Misra V."/>
            <person name="Misra S."/>
            <person name="Patole M."/>
            <person name="Shouche Y."/>
        </authorList>
    </citation>
    <scope>NUCLEOTIDE SEQUENCE [LARGE SCALE GENOMIC DNA]</scope>
    <source>
        <strain evidence="2 3">M86</strain>
    </source>
</reference>
<accession>M5JKI6</accession>
<feature type="domain" description="Putative exodeoxyribonuclease 8 PDDEXK-like" evidence="1">
    <location>
        <begin position="86"/>
        <end position="309"/>
    </location>
</feature>
<dbReference type="PATRIC" id="fig|1234597.4.peg.4703"/>
<dbReference type="EMBL" id="AOGE01000073">
    <property type="protein sequence ID" value="ELT46873.1"/>
    <property type="molecule type" value="Genomic_DNA"/>
</dbReference>
<dbReference type="Pfam" id="PF12684">
    <property type="entry name" value="DUF3799"/>
    <property type="match status" value="1"/>
</dbReference>
<gene>
    <name evidence="2" type="ORF">D584_22841</name>
</gene>
<dbReference type="InterPro" id="IPR024432">
    <property type="entry name" value="Put_RecE_PDDEXK-like_dom"/>
</dbReference>
<dbReference type="Gene3D" id="3.90.320.10">
    <property type="match status" value="1"/>
</dbReference>
<evidence type="ECO:0000313" key="2">
    <source>
        <dbReference type="EMBL" id="ELT46873.1"/>
    </source>
</evidence>